<comment type="caution">
    <text evidence="8">The sequence shown here is derived from an EMBL/GenBank/DDBJ whole genome shotgun (WGS) entry which is preliminary data.</text>
</comment>
<dbReference type="OrthoDB" id="3266379at2"/>
<dbReference type="InterPro" id="IPR002994">
    <property type="entry name" value="Surf1/Shy1"/>
</dbReference>
<keyword evidence="3 6" id="KW-0812">Transmembrane</keyword>
<reference evidence="8 9" key="1">
    <citation type="submission" date="2017-10" db="EMBL/GenBank/DDBJ databases">
        <title>Sequencing the genomes of 1000 actinobacteria strains.</title>
        <authorList>
            <person name="Klenk H.-P."/>
        </authorList>
    </citation>
    <scope>NUCLEOTIDE SEQUENCE [LARGE SCALE GENOMIC DNA]</scope>
    <source>
        <strain evidence="8 9">DSM 18966</strain>
    </source>
</reference>
<evidence type="ECO:0000256" key="3">
    <source>
        <dbReference type="ARBA" id="ARBA00022692"/>
    </source>
</evidence>
<gene>
    <name evidence="8" type="ORF">ATL42_1845</name>
</gene>
<dbReference type="PROSITE" id="PS50895">
    <property type="entry name" value="SURF1"/>
    <property type="match status" value="1"/>
</dbReference>
<feature type="region of interest" description="Disordered" evidence="7">
    <location>
        <begin position="249"/>
        <end position="277"/>
    </location>
</feature>
<evidence type="ECO:0000313" key="9">
    <source>
        <dbReference type="Proteomes" id="UP000225548"/>
    </source>
</evidence>
<dbReference type="EMBL" id="PDJG01000001">
    <property type="protein sequence ID" value="PFG33946.1"/>
    <property type="molecule type" value="Genomic_DNA"/>
</dbReference>
<dbReference type="AlphaFoldDB" id="A0A2A9E5L5"/>
<dbReference type="CDD" id="cd06662">
    <property type="entry name" value="SURF1"/>
    <property type="match status" value="1"/>
</dbReference>
<dbReference type="PANTHER" id="PTHR23427">
    <property type="entry name" value="SURFEIT LOCUS PROTEIN"/>
    <property type="match status" value="1"/>
</dbReference>
<evidence type="ECO:0000313" key="8">
    <source>
        <dbReference type="EMBL" id="PFG33946.1"/>
    </source>
</evidence>
<keyword evidence="4 6" id="KW-1133">Transmembrane helix</keyword>
<protein>
    <recommendedName>
        <fullName evidence="6">SURF1-like protein</fullName>
    </recommendedName>
</protein>
<evidence type="ECO:0000256" key="4">
    <source>
        <dbReference type="ARBA" id="ARBA00022989"/>
    </source>
</evidence>
<comment type="caution">
    <text evidence="6">Lacks conserved residue(s) required for the propagation of feature annotation.</text>
</comment>
<dbReference type="PANTHER" id="PTHR23427:SF2">
    <property type="entry name" value="SURFEIT LOCUS PROTEIN 1"/>
    <property type="match status" value="1"/>
</dbReference>
<organism evidence="8 9">
    <name type="scientific">Sanguibacter antarcticus</name>
    <dbReference type="NCBI Taxonomy" id="372484"/>
    <lineage>
        <taxon>Bacteria</taxon>
        <taxon>Bacillati</taxon>
        <taxon>Actinomycetota</taxon>
        <taxon>Actinomycetes</taxon>
        <taxon>Micrococcales</taxon>
        <taxon>Sanguibacteraceae</taxon>
        <taxon>Sanguibacter</taxon>
    </lineage>
</organism>
<accession>A0A2A9E5L5</accession>
<evidence type="ECO:0000256" key="2">
    <source>
        <dbReference type="ARBA" id="ARBA00007165"/>
    </source>
</evidence>
<comment type="subcellular location">
    <subcellularLocation>
        <location evidence="6">Cell membrane</location>
        <topology evidence="6">Multi-pass membrane protein</topology>
    </subcellularLocation>
    <subcellularLocation>
        <location evidence="1">Membrane</location>
    </subcellularLocation>
</comment>
<keyword evidence="5 6" id="KW-0472">Membrane</keyword>
<comment type="similarity">
    <text evidence="2 6">Belongs to the SURF1 family.</text>
</comment>
<proteinExistence type="inferred from homology"/>
<evidence type="ECO:0000256" key="6">
    <source>
        <dbReference type="RuleBase" id="RU363076"/>
    </source>
</evidence>
<dbReference type="Proteomes" id="UP000225548">
    <property type="component" value="Unassembled WGS sequence"/>
</dbReference>
<dbReference type="InterPro" id="IPR045214">
    <property type="entry name" value="Surf1/Surf4"/>
</dbReference>
<sequence length="277" mass="28856">MIALLFVFLAAALVCGRLGVWQLDRAYERGDLAATHAAADEAARLADEEPEGLGVLLPPQTTFPGDLVGRQTWVEGEYDASQQLLVAGRALDGQTGYLVLTPLRVSDDGTEGASWAGLSGAPVLPVVRGWVPTADSAALDPPSGTVRVTGYVQASEATGEGDLPAGQTDEISSAALAGQWGGPIYSGYVVLASSDPAQDEGVSLLPRPQIEGGEGLDLQNLFYALQWWIFGGFAVMLWLRLVRDEARGSAADPDEDPFGALARSAPSTGPTVGGHQA</sequence>
<dbReference type="GO" id="GO:0005886">
    <property type="term" value="C:plasma membrane"/>
    <property type="evidence" value="ECO:0007669"/>
    <property type="project" value="UniProtKB-SubCell"/>
</dbReference>
<feature type="transmembrane region" description="Helical" evidence="6">
    <location>
        <begin position="221"/>
        <end position="239"/>
    </location>
</feature>
<dbReference type="Pfam" id="PF02104">
    <property type="entry name" value="SURF1"/>
    <property type="match status" value="1"/>
</dbReference>
<evidence type="ECO:0000256" key="7">
    <source>
        <dbReference type="SAM" id="MobiDB-lite"/>
    </source>
</evidence>
<evidence type="ECO:0000256" key="1">
    <source>
        <dbReference type="ARBA" id="ARBA00004370"/>
    </source>
</evidence>
<evidence type="ECO:0000256" key="5">
    <source>
        <dbReference type="ARBA" id="ARBA00023136"/>
    </source>
</evidence>
<keyword evidence="9" id="KW-1185">Reference proteome</keyword>
<keyword evidence="6" id="KW-1003">Cell membrane</keyword>
<name>A0A2A9E5L5_9MICO</name>